<feature type="compositionally biased region" description="Acidic residues" evidence="1">
    <location>
        <begin position="33"/>
        <end position="44"/>
    </location>
</feature>
<evidence type="ECO:0000256" key="1">
    <source>
        <dbReference type="SAM" id="MobiDB-lite"/>
    </source>
</evidence>
<reference evidence="2" key="1">
    <citation type="submission" date="2020-11" db="EMBL/GenBank/DDBJ databases">
        <authorList>
            <person name="Tran Van P."/>
        </authorList>
    </citation>
    <scope>NUCLEOTIDE SEQUENCE</scope>
</reference>
<name>A0A7R9FI55_9NEOP</name>
<dbReference type="EMBL" id="OE000211">
    <property type="protein sequence ID" value="CAD7452910.1"/>
    <property type="molecule type" value="Genomic_DNA"/>
</dbReference>
<feature type="compositionally biased region" description="Basic and acidic residues" evidence="1">
    <location>
        <begin position="22"/>
        <end position="32"/>
    </location>
</feature>
<proteinExistence type="predicted"/>
<evidence type="ECO:0000313" key="2">
    <source>
        <dbReference type="EMBL" id="CAD7452910.1"/>
    </source>
</evidence>
<sequence length="161" mass="18629">MVADAWNVLTQDNLKKAGNKLLSEERNETPEKDETDDNPDNDLEENVEMFLSIPGFSEYDREDTESWLQNDIDDHGYQFMTEDEIVNYLQDNDEMSDEEEDECGNIHSENESGPSNEEAYTALTTAMAWYEKQTESCPTQLLLLKRRIDNRGAYSMLPLNK</sequence>
<organism evidence="2">
    <name type="scientific">Timema tahoe</name>
    <dbReference type="NCBI Taxonomy" id="61484"/>
    <lineage>
        <taxon>Eukaryota</taxon>
        <taxon>Metazoa</taxon>
        <taxon>Ecdysozoa</taxon>
        <taxon>Arthropoda</taxon>
        <taxon>Hexapoda</taxon>
        <taxon>Insecta</taxon>
        <taxon>Pterygota</taxon>
        <taxon>Neoptera</taxon>
        <taxon>Polyneoptera</taxon>
        <taxon>Phasmatodea</taxon>
        <taxon>Timematodea</taxon>
        <taxon>Timematoidea</taxon>
        <taxon>Timematidae</taxon>
        <taxon>Timema</taxon>
    </lineage>
</organism>
<accession>A0A7R9FI55</accession>
<feature type="region of interest" description="Disordered" evidence="1">
    <location>
        <begin position="94"/>
        <end position="116"/>
    </location>
</feature>
<gene>
    <name evidence="2" type="ORF">TTEB3V08_LOCUS1071</name>
</gene>
<feature type="region of interest" description="Disordered" evidence="1">
    <location>
        <begin position="16"/>
        <end position="44"/>
    </location>
</feature>
<dbReference type="AlphaFoldDB" id="A0A7R9FI55"/>
<feature type="compositionally biased region" description="Acidic residues" evidence="1">
    <location>
        <begin position="94"/>
        <end position="103"/>
    </location>
</feature>
<protein>
    <submittedName>
        <fullName evidence="2">Uncharacterized protein</fullName>
    </submittedName>
</protein>